<dbReference type="Proteomes" id="UP000475249">
    <property type="component" value="Unassembled WGS sequence"/>
</dbReference>
<dbReference type="Pfam" id="PF00370">
    <property type="entry name" value="FGGY_N"/>
    <property type="match status" value="1"/>
</dbReference>
<dbReference type="CDD" id="cd07772">
    <property type="entry name" value="ASKHA_NBD_FGGY_NaCK-like"/>
    <property type="match status" value="1"/>
</dbReference>
<keyword evidence="7" id="KW-1185">Reference proteome</keyword>
<sequence length="457" mass="52343">MGKEVTAVFDIGKTNKKFFLFDKDFQEVHREYKKFKEIEDDDGYPAENLPALQKWLKSLFGAILKSEKYNITAINFSSYGASFVHLDEQGEPVTPLYNYTKPLEQELIDDFYSKYGPEQIFSRTTGSPDSGMLNSGMQLYWLKYEKPEVFKKIKYSLHLPQYLSYVFTGIPLSEYTSIGCHTALWDYEKKDYHDWVYREGMDKILPPIVSAETSINMNYNGKHIKIGVGIHDSSAALLPYVRSIKKPFLLLSTGTWSIALNPFAEGALPNDAAATGCINYMRINGKPIKASRFFLGKEYNHQVMELSKRYKVPSETHRTIDFDIEIYSEIIKDFEPTFSWKFLEGESCPVKTTYPHKSFEVAYHQLMIELVKSQLRYILNSKGNTKITRLYVDGGFTDNPIFLELLSHHLPAMKLRTTDNSLGSALGAAIAISDTELDAKFLKRNYSVKKHVPLIVT</sequence>
<dbReference type="InterPro" id="IPR018484">
    <property type="entry name" value="FGGY_N"/>
</dbReference>
<dbReference type="GO" id="GO:0019301">
    <property type="term" value="P:rhamnose catabolic process"/>
    <property type="evidence" value="ECO:0007669"/>
    <property type="project" value="TreeGrafter"/>
</dbReference>
<dbReference type="Gene3D" id="3.30.420.40">
    <property type="match status" value="2"/>
</dbReference>
<dbReference type="EMBL" id="WXYO01000001">
    <property type="protein sequence ID" value="NAS10550.1"/>
    <property type="molecule type" value="Genomic_DNA"/>
</dbReference>
<dbReference type="GO" id="GO:0005829">
    <property type="term" value="C:cytosol"/>
    <property type="evidence" value="ECO:0007669"/>
    <property type="project" value="TreeGrafter"/>
</dbReference>
<evidence type="ECO:0000259" key="5">
    <source>
        <dbReference type="Pfam" id="PF21546"/>
    </source>
</evidence>
<dbReference type="InterPro" id="IPR049382">
    <property type="entry name" value="FGGY_C_2"/>
</dbReference>
<name>A0A6L9E791_9FLAO</name>
<dbReference type="Pfam" id="PF21546">
    <property type="entry name" value="FGGY_C_2"/>
    <property type="match status" value="1"/>
</dbReference>
<dbReference type="RefSeq" id="WP_161433352.1">
    <property type="nucleotide sequence ID" value="NZ_WXYO01000001.1"/>
</dbReference>
<keyword evidence="3 6" id="KW-0418">Kinase</keyword>
<accession>A0A6L9E791</accession>
<dbReference type="SUPFAM" id="SSF53067">
    <property type="entry name" value="Actin-like ATPase domain"/>
    <property type="match status" value="2"/>
</dbReference>
<protein>
    <submittedName>
        <fullName evidence="6">Carbohydrate kinase</fullName>
    </submittedName>
</protein>
<keyword evidence="2" id="KW-0808">Transferase</keyword>
<dbReference type="InterPro" id="IPR043129">
    <property type="entry name" value="ATPase_NBD"/>
</dbReference>
<organism evidence="6 7">
    <name type="scientific">Poritiphilus flavus</name>
    <dbReference type="NCBI Taxonomy" id="2697053"/>
    <lineage>
        <taxon>Bacteria</taxon>
        <taxon>Pseudomonadati</taxon>
        <taxon>Bacteroidota</taxon>
        <taxon>Flavobacteriia</taxon>
        <taxon>Flavobacteriales</taxon>
        <taxon>Flavobacteriaceae</taxon>
        <taxon>Poritiphilus</taxon>
    </lineage>
</organism>
<evidence type="ECO:0000256" key="3">
    <source>
        <dbReference type="ARBA" id="ARBA00022777"/>
    </source>
</evidence>
<evidence type="ECO:0000256" key="2">
    <source>
        <dbReference type="ARBA" id="ARBA00022679"/>
    </source>
</evidence>
<comment type="caution">
    <text evidence="6">The sequence shown here is derived from an EMBL/GenBank/DDBJ whole genome shotgun (WGS) entry which is preliminary data.</text>
</comment>
<evidence type="ECO:0000313" key="6">
    <source>
        <dbReference type="EMBL" id="NAS10550.1"/>
    </source>
</evidence>
<feature type="domain" description="Carbohydrate kinase FGGY N-terminal" evidence="4">
    <location>
        <begin position="8"/>
        <end position="216"/>
    </location>
</feature>
<proteinExistence type="inferred from homology"/>
<evidence type="ECO:0000313" key="7">
    <source>
        <dbReference type="Proteomes" id="UP000475249"/>
    </source>
</evidence>
<evidence type="ECO:0000259" key="4">
    <source>
        <dbReference type="Pfam" id="PF00370"/>
    </source>
</evidence>
<dbReference type="GO" id="GO:0004370">
    <property type="term" value="F:glycerol kinase activity"/>
    <property type="evidence" value="ECO:0007669"/>
    <property type="project" value="TreeGrafter"/>
</dbReference>
<reference evidence="6 7" key="1">
    <citation type="submission" date="2020-01" db="EMBL/GenBank/DDBJ databases">
        <title>Bacteria diversity of Porities sp.</title>
        <authorList>
            <person name="Wang G."/>
        </authorList>
    </citation>
    <scope>NUCLEOTIDE SEQUENCE [LARGE SCALE GENOMIC DNA]</scope>
    <source>
        <strain evidence="6 7">R33</strain>
    </source>
</reference>
<dbReference type="PANTHER" id="PTHR10196:SF93">
    <property type="entry name" value="L-RHAMNULOKINASE"/>
    <property type="match status" value="1"/>
</dbReference>
<gene>
    <name evidence="6" type="ORF">GTQ38_00960</name>
</gene>
<dbReference type="PANTHER" id="PTHR10196">
    <property type="entry name" value="SUGAR KINASE"/>
    <property type="match status" value="1"/>
</dbReference>
<dbReference type="GO" id="GO:0006071">
    <property type="term" value="P:glycerol metabolic process"/>
    <property type="evidence" value="ECO:0007669"/>
    <property type="project" value="TreeGrafter"/>
</dbReference>
<evidence type="ECO:0000256" key="1">
    <source>
        <dbReference type="ARBA" id="ARBA00009156"/>
    </source>
</evidence>
<comment type="similarity">
    <text evidence="1">Belongs to the FGGY kinase family.</text>
</comment>
<feature type="domain" description="Carbohydrate kinase FGGY C-terminal" evidence="5">
    <location>
        <begin position="246"/>
        <end position="433"/>
    </location>
</feature>
<dbReference type="AlphaFoldDB" id="A0A6L9E791"/>